<keyword evidence="1" id="KW-1133">Transmembrane helix</keyword>
<dbReference type="Pfam" id="PF07963">
    <property type="entry name" value="N_methyl"/>
    <property type="match status" value="1"/>
</dbReference>
<evidence type="ECO:0000313" key="2">
    <source>
        <dbReference type="EMBL" id="QWU99584.1"/>
    </source>
</evidence>
<dbReference type="KEGG" id="fsr:KQR59_01500"/>
<reference evidence="2 3" key="1">
    <citation type="submission" date="2021-06" db="EMBL/GenBank/DDBJ databases">
        <title>Ulceroglandular infection and bacteremia caused by Francisella salimarina in an immunocompromised patient, France.</title>
        <authorList>
            <person name="Hennebique A."/>
            <person name="Caspar Y."/>
            <person name="Maurin M."/>
            <person name="Boisset S."/>
            <person name="Pelloux I."/>
            <person name="Gallego-Hernanz M.P."/>
            <person name="Burucoa C."/>
            <person name="Cazenave-Roblot F."/>
            <person name="Plouzeau C."/>
            <person name="Rammaert B."/>
        </authorList>
    </citation>
    <scope>NUCLEOTIDE SEQUENCE [LARGE SCALE GENOMIC DNA]</scope>
    <source>
        <strain evidence="2 3">CHUGA-F75</strain>
    </source>
</reference>
<proteinExistence type="predicted"/>
<accession>A0AAJ4TLE8</accession>
<gene>
    <name evidence="2" type="ORF">KQR59_01500</name>
</gene>
<dbReference type="Proteomes" id="UP000683421">
    <property type="component" value="Chromosome"/>
</dbReference>
<keyword evidence="1" id="KW-0812">Transmembrane</keyword>
<dbReference type="AlphaFoldDB" id="A0AAJ4TLE8"/>
<dbReference type="RefSeq" id="WP_216692323.1">
    <property type="nucleotide sequence ID" value="NZ_CP076680.1"/>
</dbReference>
<keyword evidence="3" id="KW-1185">Reference proteome</keyword>
<sequence length="302" mass="34360">MCQIHRNRLISGFTLVELMVGITISIIVITMAVNIYVSTKRSYQKAKLNIEQNIKVISAQKVLSDAIVNAGLSCKYGSDHQLYVNRTGEDSRRFKFFYDNYSVRLGKLSTIENLLKNSSNQKFLFHSGTDYLMVKTENSSAELTQKPLNLSLYLDKTQQWQNGDYLALCNNDYIDIVKISNTNNETKQIRLASAPANEFNKGDYIGKINIQIFFTAATVDPKKPSEYKYSLYMLVKNGQAHATVYPIVEGVSDLKLTYVVSDNKNLSWKEIYQDTSLNEIGAKALKISFKLDNQYYDKVVLL</sequence>
<dbReference type="EMBL" id="CP076680">
    <property type="protein sequence ID" value="QWU99584.1"/>
    <property type="molecule type" value="Genomic_DNA"/>
</dbReference>
<keyword evidence="1" id="KW-0472">Membrane</keyword>
<dbReference type="PROSITE" id="PS00409">
    <property type="entry name" value="PROKAR_NTER_METHYL"/>
    <property type="match status" value="1"/>
</dbReference>
<dbReference type="InterPro" id="IPR012902">
    <property type="entry name" value="N_methyl_site"/>
</dbReference>
<evidence type="ECO:0000313" key="3">
    <source>
        <dbReference type="Proteomes" id="UP000683421"/>
    </source>
</evidence>
<evidence type="ECO:0000256" key="1">
    <source>
        <dbReference type="SAM" id="Phobius"/>
    </source>
</evidence>
<organism evidence="2 3">
    <name type="scientific">Francisella salimarina</name>
    <dbReference type="NCBI Taxonomy" id="2599927"/>
    <lineage>
        <taxon>Bacteria</taxon>
        <taxon>Pseudomonadati</taxon>
        <taxon>Pseudomonadota</taxon>
        <taxon>Gammaproteobacteria</taxon>
        <taxon>Thiotrichales</taxon>
        <taxon>Francisellaceae</taxon>
        <taxon>Francisella</taxon>
    </lineage>
</organism>
<protein>
    <submittedName>
        <fullName evidence="2">Prepilin-type N-terminal cleavage/methylation domain-containing protein</fullName>
    </submittedName>
</protein>
<name>A0AAJ4TLE8_9GAMM</name>
<feature type="transmembrane region" description="Helical" evidence="1">
    <location>
        <begin position="12"/>
        <end position="37"/>
    </location>
</feature>